<evidence type="ECO:0000259" key="2">
    <source>
        <dbReference type="Pfam" id="PF16201"/>
    </source>
</evidence>
<dbReference type="GO" id="GO:0000466">
    <property type="term" value="P:maturation of 5.8S rRNA from tricistronic rRNA transcript (SSU-rRNA, 5.8S rRNA, LSU-rRNA)"/>
    <property type="evidence" value="ECO:0007669"/>
    <property type="project" value="TreeGrafter"/>
</dbReference>
<dbReference type="Pfam" id="PF16201">
    <property type="entry name" value="NopRA1"/>
    <property type="match status" value="1"/>
</dbReference>
<reference evidence="4" key="1">
    <citation type="submission" date="2024-02" db="UniProtKB">
        <authorList>
            <consortium name="WormBaseParasite"/>
        </authorList>
    </citation>
    <scope>IDENTIFICATION</scope>
</reference>
<dbReference type="SUPFAM" id="SSF48371">
    <property type="entry name" value="ARM repeat"/>
    <property type="match status" value="1"/>
</dbReference>
<keyword evidence="1" id="KW-0175">Coiled coil</keyword>
<sequence>MHKCPFLLSLTAEKRCNFRLNLSWVSDTIYDERFVLRLLASVMGHGSELPLREFTEMGALSLAFSCTSSRNETTRKAAYYVLQRYLSLLNTLTIETFDQRPILKRNLSQTIPDLASMLFSSSTQHHKEELLFLLDVVRYGCCEPNDYALITSRGGFRSIISLFSSPLTNNNARLSILDLLKRLSTMPTPSHDLIHRLNLPSWLALQMGKKEVTHFGRGYLGEIFSILISTEYQRIRDGEASLLKGQLAAIRIAAKEAVEQLRELTKTNELLMKLRN</sequence>
<feature type="domain" description="URB1 C-terminal" evidence="2">
    <location>
        <begin position="109"/>
        <end position="202"/>
    </location>
</feature>
<accession>A0AAF3F547</accession>
<dbReference type="Proteomes" id="UP000887575">
    <property type="component" value="Unassembled WGS sequence"/>
</dbReference>
<evidence type="ECO:0000313" key="4">
    <source>
        <dbReference type="WBParaSite" id="MBELARI_LOCUS20771"/>
    </source>
</evidence>
<dbReference type="GO" id="GO:0005730">
    <property type="term" value="C:nucleolus"/>
    <property type="evidence" value="ECO:0007669"/>
    <property type="project" value="TreeGrafter"/>
</dbReference>
<organism evidence="3 4">
    <name type="scientific">Mesorhabditis belari</name>
    <dbReference type="NCBI Taxonomy" id="2138241"/>
    <lineage>
        <taxon>Eukaryota</taxon>
        <taxon>Metazoa</taxon>
        <taxon>Ecdysozoa</taxon>
        <taxon>Nematoda</taxon>
        <taxon>Chromadorea</taxon>
        <taxon>Rhabditida</taxon>
        <taxon>Rhabditina</taxon>
        <taxon>Rhabditomorpha</taxon>
        <taxon>Rhabditoidea</taxon>
        <taxon>Rhabditidae</taxon>
        <taxon>Mesorhabditinae</taxon>
        <taxon>Mesorhabditis</taxon>
    </lineage>
</organism>
<keyword evidence="3" id="KW-1185">Reference proteome</keyword>
<dbReference type="InterPro" id="IPR032436">
    <property type="entry name" value="URB1_C"/>
</dbReference>
<dbReference type="AlphaFoldDB" id="A0AAF3F547"/>
<evidence type="ECO:0000313" key="3">
    <source>
        <dbReference type="Proteomes" id="UP000887575"/>
    </source>
</evidence>
<feature type="coiled-coil region" evidence="1">
    <location>
        <begin position="247"/>
        <end position="274"/>
    </location>
</feature>
<name>A0AAF3F547_9BILA</name>
<dbReference type="GO" id="GO:0000463">
    <property type="term" value="P:maturation of LSU-rRNA from tricistronic rRNA transcript (SSU-rRNA, 5.8S rRNA, LSU-rRNA)"/>
    <property type="evidence" value="ECO:0007669"/>
    <property type="project" value="TreeGrafter"/>
</dbReference>
<dbReference type="PANTHER" id="PTHR13500">
    <property type="entry name" value="NUCLEOLAR PRERIBOSOMAL-ASSOCIATED PROTEIN 1"/>
    <property type="match status" value="1"/>
</dbReference>
<dbReference type="InterPro" id="IPR016024">
    <property type="entry name" value="ARM-type_fold"/>
</dbReference>
<dbReference type="InterPro" id="IPR039844">
    <property type="entry name" value="URB1"/>
</dbReference>
<dbReference type="WBParaSite" id="MBELARI_LOCUS20771">
    <property type="protein sequence ID" value="MBELARI_LOCUS20771"/>
    <property type="gene ID" value="MBELARI_LOCUS20771"/>
</dbReference>
<evidence type="ECO:0000256" key="1">
    <source>
        <dbReference type="SAM" id="Coils"/>
    </source>
</evidence>
<proteinExistence type="predicted"/>
<protein>
    <recommendedName>
        <fullName evidence="2">URB1 C-terminal domain-containing protein</fullName>
    </recommendedName>
</protein>
<dbReference type="PANTHER" id="PTHR13500:SF0">
    <property type="entry name" value="NUCLEOLAR PRE-RIBOSOMAL-ASSOCIATED PROTEIN 1"/>
    <property type="match status" value="1"/>
</dbReference>